<dbReference type="GO" id="GO:0003887">
    <property type="term" value="F:DNA-directed DNA polymerase activity"/>
    <property type="evidence" value="ECO:0007669"/>
    <property type="project" value="UniProtKB-KW"/>
</dbReference>
<organism evidence="18 19">
    <name type="scientific">Chloropicon roscoffensis</name>
    <dbReference type="NCBI Taxonomy" id="1461544"/>
    <lineage>
        <taxon>Eukaryota</taxon>
        <taxon>Viridiplantae</taxon>
        <taxon>Chlorophyta</taxon>
        <taxon>Chloropicophyceae</taxon>
        <taxon>Chloropicales</taxon>
        <taxon>Chloropicaceae</taxon>
        <taxon>Chloropicon</taxon>
    </lineage>
</organism>
<evidence type="ECO:0000259" key="15">
    <source>
        <dbReference type="Pfam" id="PF00136"/>
    </source>
</evidence>
<dbReference type="Gene3D" id="1.10.287.690">
    <property type="entry name" value="Helix hairpin bin"/>
    <property type="match status" value="1"/>
</dbReference>
<dbReference type="InterPro" id="IPR042087">
    <property type="entry name" value="DNA_pol_B_thumb"/>
</dbReference>
<keyword evidence="10 12" id="KW-0238">DNA-binding</keyword>
<accession>A0AAX4P2N9</accession>
<dbReference type="PANTHER" id="PTHR45861">
    <property type="entry name" value="DNA POLYMERASE ALPHA CATALYTIC SUBUNIT"/>
    <property type="match status" value="1"/>
</dbReference>
<dbReference type="GO" id="GO:0003688">
    <property type="term" value="F:DNA replication origin binding"/>
    <property type="evidence" value="ECO:0007669"/>
    <property type="project" value="TreeGrafter"/>
</dbReference>
<comment type="similarity">
    <text evidence="2 12">Belongs to the DNA polymerase type-B family.</text>
</comment>
<evidence type="ECO:0000256" key="13">
    <source>
        <dbReference type="SAM" id="Coils"/>
    </source>
</evidence>
<evidence type="ECO:0000256" key="14">
    <source>
        <dbReference type="SAM" id="MobiDB-lite"/>
    </source>
</evidence>
<evidence type="ECO:0000256" key="2">
    <source>
        <dbReference type="ARBA" id="ARBA00005755"/>
    </source>
</evidence>
<feature type="domain" description="DNA-directed DNA polymerase family B exonuclease" evidence="16">
    <location>
        <begin position="524"/>
        <end position="783"/>
    </location>
</feature>
<dbReference type="SUPFAM" id="SSF53098">
    <property type="entry name" value="Ribonuclease H-like"/>
    <property type="match status" value="1"/>
</dbReference>
<dbReference type="Gene3D" id="2.40.50.730">
    <property type="match status" value="1"/>
</dbReference>
<evidence type="ECO:0000256" key="4">
    <source>
        <dbReference type="ARBA" id="ARBA00022695"/>
    </source>
</evidence>
<keyword evidence="8" id="KW-0862">Zinc</keyword>
<name>A0AAX4P2N9_9CHLO</name>
<dbReference type="InterPro" id="IPR006134">
    <property type="entry name" value="DNA-dir_DNA_pol_B_multi_dom"/>
</dbReference>
<dbReference type="GO" id="GO:0005658">
    <property type="term" value="C:alpha DNA polymerase:primase complex"/>
    <property type="evidence" value="ECO:0007669"/>
    <property type="project" value="TreeGrafter"/>
</dbReference>
<dbReference type="InterPro" id="IPR023211">
    <property type="entry name" value="DNA_pol_palm_dom_sf"/>
</dbReference>
<dbReference type="Gene3D" id="3.30.420.10">
    <property type="entry name" value="Ribonuclease H-like superfamily/Ribonuclease H"/>
    <property type="match status" value="1"/>
</dbReference>
<evidence type="ECO:0000256" key="9">
    <source>
        <dbReference type="ARBA" id="ARBA00022932"/>
    </source>
</evidence>
<feature type="region of interest" description="Disordered" evidence="14">
    <location>
        <begin position="201"/>
        <end position="247"/>
    </location>
</feature>
<dbReference type="Gene3D" id="3.30.70.2820">
    <property type="match status" value="1"/>
</dbReference>
<keyword evidence="9 12" id="KW-0239">DNA-directed DNA polymerase</keyword>
<evidence type="ECO:0000313" key="19">
    <source>
        <dbReference type="Proteomes" id="UP001472866"/>
    </source>
</evidence>
<protein>
    <recommendedName>
        <fullName evidence="12">DNA polymerase</fullName>
        <ecNumber evidence="12">2.7.7.7</ecNumber>
    </recommendedName>
</protein>
<comment type="subcellular location">
    <subcellularLocation>
        <location evidence="1">Nucleus</location>
    </subcellularLocation>
</comment>
<keyword evidence="7" id="KW-0863">Zinc-finger</keyword>
<gene>
    <name evidence="18" type="ORF">HKI87_02g15890</name>
</gene>
<feature type="region of interest" description="Disordered" evidence="14">
    <location>
        <begin position="1"/>
        <end position="43"/>
    </location>
</feature>
<reference evidence="18 19" key="1">
    <citation type="submission" date="2024-03" db="EMBL/GenBank/DDBJ databases">
        <title>Complete genome sequence of the green alga Chloropicon roscoffensis RCC1871.</title>
        <authorList>
            <person name="Lemieux C."/>
            <person name="Pombert J.-F."/>
            <person name="Otis C."/>
            <person name="Turmel M."/>
        </authorList>
    </citation>
    <scope>NUCLEOTIDE SEQUENCE [LARGE SCALE GENOMIC DNA]</scope>
    <source>
        <strain evidence="18 19">RCC1871</strain>
    </source>
</reference>
<feature type="region of interest" description="Disordered" evidence="14">
    <location>
        <begin position="163"/>
        <end position="183"/>
    </location>
</feature>
<dbReference type="GO" id="GO:0008270">
    <property type="term" value="F:zinc ion binding"/>
    <property type="evidence" value="ECO:0007669"/>
    <property type="project" value="UniProtKB-KW"/>
</dbReference>
<dbReference type="EMBL" id="CP151502">
    <property type="protein sequence ID" value="WZN60061.1"/>
    <property type="molecule type" value="Genomic_DNA"/>
</dbReference>
<dbReference type="Gene3D" id="1.10.132.60">
    <property type="entry name" value="DNA polymerase family B, C-terminal domain"/>
    <property type="match status" value="1"/>
</dbReference>
<dbReference type="InterPro" id="IPR045846">
    <property type="entry name" value="POLBc_alpha"/>
</dbReference>
<keyword evidence="19" id="KW-1185">Reference proteome</keyword>
<evidence type="ECO:0000256" key="11">
    <source>
        <dbReference type="ARBA" id="ARBA00023242"/>
    </source>
</evidence>
<dbReference type="CDD" id="cd05776">
    <property type="entry name" value="DNA_polB_alpha_exo"/>
    <property type="match status" value="1"/>
</dbReference>
<dbReference type="PROSITE" id="PS00116">
    <property type="entry name" value="DNA_POLYMERASE_B"/>
    <property type="match status" value="1"/>
</dbReference>
<evidence type="ECO:0000256" key="5">
    <source>
        <dbReference type="ARBA" id="ARBA00022705"/>
    </source>
</evidence>
<feature type="region of interest" description="Disordered" evidence="14">
    <location>
        <begin position="293"/>
        <end position="322"/>
    </location>
</feature>
<evidence type="ECO:0000256" key="1">
    <source>
        <dbReference type="ARBA" id="ARBA00004123"/>
    </source>
</evidence>
<evidence type="ECO:0000256" key="8">
    <source>
        <dbReference type="ARBA" id="ARBA00022833"/>
    </source>
</evidence>
<dbReference type="InterPro" id="IPR012337">
    <property type="entry name" value="RNaseH-like_sf"/>
</dbReference>
<keyword evidence="3 12" id="KW-0808">Transferase</keyword>
<feature type="domain" description="DNA polymerase alpha catalytic subunit N-terminal" evidence="17">
    <location>
        <begin position="26"/>
        <end position="92"/>
    </location>
</feature>
<dbReference type="GO" id="GO:0000166">
    <property type="term" value="F:nucleotide binding"/>
    <property type="evidence" value="ECO:0007669"/>
    <property type="project" value="InterPro"/>
</dbReference>
<dbReference type="CDD" id="cd05532">
    <property type="entry name" value="POLBc_alpha"/>
    <property type="match status" value="1"/>
</dbReference>
<dbReference type="InterPro" id="IPR024647">
    <property type="entry name" value="DNA_pol_a_cat_su_N"/>
</dbReference>
<proteinExistence type="inferred from homology"/>
<dbReference type="InterPro" id="IPR006133">
    <property type="entry name" value="DNA-dir_DNA_pol_B_exonuc"/>
</dbReference>
<dbReference type="PRINTS" id="PR00106">
    <property type="entry name" value="DNAPOLB"/>
</dbReference>
<dbReference type="EC" id="2.7.7.7" evidence="12"/>
<feature type="region of interest" description="Disordered" evidence="14">
    <location>
        <begin position="94"/>
        <end position="144"/>
    </location>
</feature>
<dbReference type="SMART" id="SM00486">
    <property type="entry name" value="POLBc"/>
    <property type="match status" value="1"/>
</dbReference>
<dbReference type="GO" id="GO:0003697">
    <property type="term" value="F:single-stranded DNA binding"/>
    <property type="evidence" value="ECO:0007669"/>
    <property type="project" value="TreeGrafter"/>
</dbReference>
<keyword evidence="11" id="KW-0539">Nucleus</keyword>
<dbReference type="SUPFAM" id="SSF56672">
    <property type="entry name" value="DNA/RNA polymerases"/>
    <property type="match status" value="1"/>
</dbReference>
<dbReference type="InterPro" id="IPR043502">
    <property type="entry name" value="DNA/RNA_pol_sf"/>
</dbReference>
<dbReference type="PANTHER" id="PTHR45861:SF1">
    <property type="entry name" value="DNA POLYMERASE ALPHA CATALYTIC SUBUNIT"/>
    <property type="match status" value="1"/>
</dbReference>
<dbReference type="Pfam" id="PF12254">
    <property type="entry name" value="DNA_pol_alpha_N"/>
    <property type="match status" value="1"/>
</dbReference>
<evidence type="ECO:0000256" key="3">
    <source>
        <dbReference type="ARBA" id="ARBA00022679"/>
    </source>
</evidence>
<evidence type="ECO:0000256" key="7">
    <source>
        <dbReference type="ARBA" id="ARBA00022771"/>
    </source>
</evidence>
<sequence length="1410" mass="155900">MEEGGSGGRRGRNASRSNRAKSKLSGLVAARQKGPGARRADDFELKQEEAIFDVVNDVEYTAIVAERRNKYGDFVVEDGGAGYVDIGEEDDWNVDYYKDEREREERDAEDAANKKRKQSKEGGAGGSKGKKKKSKQQASLLSDALNQNKKLDKMFLAATAAGPKRGGLSLGQTGSAQAGKNVDGQSDALLEDILGDLDCNVGGEDLRARPVQGEQGNPFSRPRARRPAAASPASTREMSFRPQPSVPRMAAVARPAVKEQESCGTENVMDEADPCDLNIEPEAEDQAPLPAQAKAENDGGHLPQKQEEPQKQESAGVADEDAPMKSAWETMCEDEVEVNVCADAGAAASAGDSTAAAMDVEGSQEVLDFYFLDLHSENSVAGSMKGSVCMFGKVRDGKGGWQSCSVIVGNMQRNVFFVPRPVILSKDADSIEELEQKVAEGDKQARGELMRLLHGKLADLKDEVRSILTRRGVTKFTLVPVKRDYAFEVAGVPKGMQWVIKVKYSAQLPELAESETAGEHFCGMFGAKTSISEHLILKRKLKGPGWLKVSNPSRVPQERQITWSKQEYQVDSPKLVSVSEEAHSHPPLTVAAVNLKTYVAPNQTTPEIISCTVMYLKQVQTDLPTPKDQWNTLRQLRHFSCVRRLEGQPFPVGFERECQQRNASNVGKLNNNSVISHFNSERALLCNVVARLKALDPDVLVGHNVLAFDLDVMYRRMIHLKVPHWSRLGRMKRSQMPYGTDKKKSSSFGNTLVGSTITTGRLVCDTYLSAREFVRQSDYSLKALSRELLGETKVEMSSSLDMSSVFYSAKDLFQLVTLAEQDAWLSLGLMFHLSVLPLTRQLTNLSGFQWAKVLRGGRAQRIEYLLLHEFHGRKFIVPDKKQYQSGKGADKSKKAKYAGGLVLDPKAGLYDDIVMMLDFNSLYPSIIQEYNICFTTVDRPEVEGEMAQLPEPNAEGELAVLPSTIRGLVQRRREVKRMLKEEKEGAKRQQLDIRQQALKLTANSMYGCLGFSASRFCARPLAELVTQQGREILQSTANLAEQNLGISVVYGDTDSIFVNTRTKDLDEVKRVGNALRREVNKRYKLLEIEIDAIFYRLLLLKKKKYAAIKLEPNGSGGYDKVVEHKGIDIVRRDWSLIAKECGRRVLDLILGEKDKDEMAEEVLQELTIVGEKIRSGSLGVGKFAITKQLTKDPEAYPDAKNQAHVQVALRRKKAGRREGVSAGETVAYVIGEGDGALAERALGLEEMAGRKVDYSYYLESQVLPVVGRLITGIEGLSVARLASALGLSADKYHEQERLSGRDREDEAMLGGVGLMKDYKNCSPLPSMQGLSSRQVRNRVQLLVHETTEKGYDGAGQGEDWRQLFLQLSSWREELSAMGEDGVGGTQVIEDTLSRSAFNFVPSAFFAQFAC</sequence>
<dbReference type="Gene3D" id="3.90.1600.10">
    <property type="entry name" value="Palm domain of DNA polymerase"/>
    <property type="match status" value="1"/>
</dbReference>
<keyword evidence="13" id="KW-0175">Coiled coil</keyword>
<feature type="coiled-coil region" evidence="13">
    <location>
        <begin position="969"/>
        <end position="996"/>
    </location>
</feature>
<dbReference type="GO" id="GO:0006273">
    <property type="term" value="P:lagging strand elongation"/>
    <property type="evidence" value="ECO:0007669"/>
    <property type="project" value="TreeGrafter"/>
</dbReference>
<feature type="domain" description="DNA-directed DNA polymerase family B multifunctional" evidence="15">
    <location>
        <begin position="849"/>
        <end position="1271"/>
    </location>
</feature>
<keyword evidence="5 12" id="KW-0235">DNA replication</keyword>
<feature type="compositionally biased region" description="Basic and acidic residues" evidence="14">
    <location>
        <begin position="96"/>
        <end position="113"/>
    </location>
</feature>
<dbReference type="InterPro" id="IPR036397">
    <property type="entry name" value="RNaseH_sf"/>
</dbReference>
<evidence type="ECO:0000256" key="6">
    <source>
        <dbReference type="ARBA" id="ARBA00022723"/>
    </source>
</evidence>
<evidence type="ECO:0000313" key="18">
    <source>
        <dbReference type="EMBL" id="WZN60061.1"/>
    </source>
</evidence>
<comment type="catalytic activity">
    <reaction evidence="12">
        <text>DNA(n) + a 2'-deoxyribonucleoside 5'-triphosphate = DNA(n+1) + diphosphate</text>
        <dbReference type="Rhea" id="RHEA:22508"/>
        <dbReference type="Rhea" id="RHEA-COMP:17339"/>
        <dbReference type="Rhea" id="RHEA-COMP:17340"/>
        <dbReference type="ChEBI" id="CHEBI:33019"/>
        <dbReference type="ChEBI" id="CHEBI:61560"/>
        <dbReference type="ChEBI" id="CHEBI:173112"/>
        <dbReference type="EC" id="2.7.7.7"/>
    </reaction>
</comment>
<dbReference type="InterPro" id="IPR017964">
    <property type="entry name" value="DNA-dir_DNA_pol_B_CS"/>
</dbReference>
<dbReference type="InterPro" id="IPR006172">
    <property type="entry name" value="DNA-dir_DNA_pol_B"/>
</dbReference>
<dbReference type="Pfam" id="PF03104">
    <property type="entry name" value="DNA_pol_B_exo1"/>
    <property type="match status" value="1"/>
</dbReference>
<keyword evidence="4 12" id="KW-0548">Nucleotidyltransferase</keyword>
<evidence type="ECO:0000256" key="10">
    <source>
        <dbReference type="ARBA" id="ARBA00023125"/>
    </source>
</evidence>
<feature type="compositionally biased region" description="Basic and acidic residues" evidence="14">
    <location>
        <begin position="295"/>
        <end position="311"/>
    </location>
</feature>
<dbReference type="Pfam" id="PF00136">
    <property type="entry name" value="DNA_pol_B"/>
    <property type="match status" value="1"/>
</dbReference>
<dbReference type="NCBIfam" id="TIGR00592">
    <property type="entry name" value="pol2"/>
    <property type="match status" value="1"/>
</dbReference>
<evidence type="ECO:0000256" key="12">
    <source>
        <dbReference type="RuleBase" id="RU000442"/>
    </source>
</evidence>
<evidence type="ECO:0000259" key="17">
    <source>
        <dbReference type="Pfam" id="PF12254"/>
    </source>
</evidence>
<keyword evidence="6" id="KW-0479">Metal-binding</keyword>
<feature type="compositionally biased region" description="Basic residues" evidence="14">
    <location>
        <begin position="9"/>
        <end position="22"/>
    </location>
</feature>
<evidence type="ECO:0000259" key="16">
    <source>
        <dbReference type="Pfam" id="PF03104"/>
    </source>
</evidence>
<dbReference type="GO" id="GO:0003682">
    <property type="term" value="F:chromatin binding"/>
    <property type="evidence" value="ECO:0007669"/>
    <property type="project" value="TreeGrafter"/>
</dbReference>
<dbReference type="GO" id="GO:0006272">
    <property type="term" value="P:leading strand elongation"/>
    <property type="evidence" value="ECO:0007669"/>
    <property type="project" value="TreeGrafter"/>
</dbReference>
<dbReference type="GO" id="GO:1902975">
    <property type="term" value="P:mitotic DNA replication initiation"/>
    <property type="evidence" value="ECO:0007669"/>
    <property type="project" value="InterPro"/>
</dbReference>
<dbReference type="Proteomes" id="UP001472866">
    <property type="component" value="Chromosome 02"/>
</dbReference>